<organism evidence="1 2">
    <name type="scientific">Stylosanthes scabra</name>
    <dbReference type="NCBI Taxonomy" id="79078"/>
    <lineage>
        <taxon>Eukaryota</taxon>
        <taxon>Viridiplantae</taxon>
        <taxon>Streptophyta</taxon>
        <taxon>Embryophyta</taxon>
        <taxon>Tracheophyta</taxon>
        <taxon>Spermatophyta</taxon>
        <taxon>Magnoliopsida</taxon>
        <taxon>eudicotyledons</taxon>
        <taxon>Gunneridae</taxon>
        <taxon>Pentapetalae</taxon>
        <taxon>rosids</taxon>
        <taxon>fabids</taxon>
        <taxon>Fabales</taxon>
        <taxon>Fabaceae</taxon>
        <taxon>Papilionoideae</taxon>
        <taxon>50 kb inversion clade</taxon>
        <taxon>dalbergioids sensu lato</taxon>
        <taxon>Dalbergieae</taxon>
        <taxon>Pterocarpus clade</taxon>
        <taxon>Stylosanthes</taxon>
    </lineage>
</organism>
<accession>A0ABU6TEZ1</accession>
<evidence type="ECO:0000313" key="1">
    <source>
        <dbReference type="EMBL" id="MED6147272.1"/>
    </source>
</evidence>
<evidence type="ECO:0000313" key="2">
    <source>
        <dbReference type="Proteomes" id="UP001341840"/>
    </source>
</evidence>
<proteinExistence type="predicted"/>
<name>A0ABU6TEZ1_9FABA</name>
<sequence length="174" mass="19481">MAVVLPWDRDKGLTVALDSTGKVEDVDDNDNSNLHVFVFHRCGDAESNVRNNRGGEMPDDLKFRWLELYNLVNEHDNLTSTIVQVAQERGLDEKLQRVGVVVQHPNPGEITCGIYFERYPYTKIQIATCGHPYCFSCWAGFISTSINDGPGSDPTHGVVVDQDMINLLALDEDK</sequence>
<protein>
    <submittedName>
        <fullName evidence="1">Uncharacterized protein</fullName>
    </submittedName>
</protein>
<comment type="caution">
    <text evidence="1">The sequence shown here is derived from an EMBL/GenBank/DDBJ whole genome shotgun (WGS) entry which is preliminary data.</text>
</comment>
<dbReference type="InterPro" id="IPR013083">
    <property type="entry name" value="Znf_RING/FYVE/PHD"/>
</dbReference>
<reference evidence="1 2" key="1">
    <citation type="journal article" date="2023" name="Plants (Basel)">
        <title>Bridging the Gap: Combining Genomics and Transcriptomics Approaches to Understand Stylosanthes scabra, an Orphan Legume from the Brazilian Caatinga.</title>
        <authorList>
            <person name="Ferreira-Neto J.R.C."/>
            <person name="da Silva M.D."/>
            <person name="Binneck E."/>
            <person name="de Melo N.F."/>
            <person name="da Silva R.H."/>
            <person name="de Melo A.L.T.M."/>
            <person name="Pandolfi V."/>
            <person name="Bustamante F.O."/>
            <person name="Brasileiro-Vidal A.C."/>
            <person name="Benko-Iseppon A.M."/>
        </authorList>
    </citation>
    <scope>NUCLEOTIDE SEQUENCE [LARGE SCALE GENOMIC DNA]</scope>
    <source>
        <tissue evidence="1">Leaves</tissue>
    </source>
</reference>
<dbReference type="Proteomes" id="UP001341840">
    <property type="component" value="Unassembled WGS sequence"/>
</dbReference>
<keyword evidence="2" id="KW-1185">Reference proteome</keyword>
<gene>
    <name evidence="1" type="ORF">PIB30_042584</name>
</gene>
<dbReference type="SUPFAM" id="SSF57850">
    <property type="entry name" value="RING/U-box"/>
    <property type="match status" value="1"/>
</dbReference>
<dbReference type="Gene3D" id="3.30.40.10">
    <property type="entry name" value="Zinc/RING finger domain, C3HC4 (zinc finger)"/>
    <property type="match status" value="1"/>
</dbReference>
<dbReference type="EMBL" id="JASCZI010090864">
    <property type="protein sequence ID" value="MED6147272.1"/>
    <property type="molecule type" value="Genomic_DNA"/>
</dbReference>